<evidence type="ECO:0000313" key="6">
    <source>
        <dbReference type="EMBL" id="MDR7273724.1"/>
    </source>
</evidence>
<dbReference type="GO" id="GO:0042597">
    <property type="term" value="C:periplasmic space"/>
    <property type="evidence" value="ECO:0007669"/>
    <property type="project" value="UniProtKB-SubCell"/>
</dbReference>
<reference evidence="6" key="1">
    <citation type="submission" date="2023-07" db="EMBL/GenBank/DDBJ databases">
        <title>Sequencing the genomes of 1000 actinobacteria strains.</title>
        <authorList>
            <person name="Klenk H.-P."/>
        </authorList>
    </citation>
    <scope>NUCLEOTIDE SEQUENCE</scope>
    <source>
        <strain evidence="6">DSM 44707</strain>
    </source>
</reference>
<protein>
    <submittedName>
        <fullName evidence="6">NitT/TauT family transport system substrate-binding protein</fullName>
    </submittedName>
</protein>
<evidence type="ECO:0000256" key="2">
    <source>
        <dbReference type="ARBA" id="ARBA00010742"/>
    </source>
</evidence>
<evidence type="ECO:0000259" key="5">
    <source>
        <dbReference type="Pfam" id="PF09084"/>
    </source>
</evidence>
<evidence type="ECO:0000313" key="7">
    <source>
        <dbReference type="Proteomes" id="UP001183643"/>
    </source>
</evidence>
<dbReference type="EMBL" id="JAVDYB010000001">
    <property type="protein sequence ID" value="MDR7273724.1"/>
    <property type="molecule type" value="Genomic_DNA"/>
</dbReference>
<dbReference type="PROSITE" id="PS51257">
    <property type="entry name" value="PROKAR_LIPOPROTEIN"/>
    <property type="match status" value="1"/>
</dbReference>
<organism evidence="6 7">
    <name type="scientific">Catenuloplanes atrovinosus</name>
    <dbReference type="NCBI Taxonomy" id="137266"/>
    <lineage>
        <taxon>Bacteria</taxon>
        <taxon>Bacillati</taxon>
        <taxon>Actinomycetota</taxon>
        <taxon>Actinomycetes</taxon>
        <taxon>Micromonosporales</taxon>
        <taxon>Micromonosporaceae</taxon>
        <taxon>Catenuloplanes</taxon>
    </lineage>
</organism>
<feature type="chain" id="PRO_5042007411" evidence="4">
    <location>
        <begin position="19"/>
        <end position="321"/>
    </location>
</feature>
<sequence length="321" mass="32888">MRRFLAAVLSAAALAAVAACGGTSSEEPGTTESGPRKVTVGVIPIVDVAPIYLGKEKGFFSARGIDLELVTAQGGAAIVPGVLSGDFQFGFSNITSLMIAQTKNVPVKIVANGAASTGVPGKDFGGVVVGKDSPIATAAALAGRKVAVNTLKNIGDTTVRESVRKAGGDPGGIQFVEIPFPDMPAALESGQVDAAWVVEPQLSAVKAAGGTVIASNFTDTAPNLTIAAYFAGTKLIADDPDLVGRFTEAIEESLAYADAHPDEVRAVLSSYTKISEEVRAALILPKWPTEVDRASLERLSELGRADGIFGDATPDLAALLP</sequence>
<dbReference type="Pfam" id="PF09084">
    <property type="entry name" value="NMT1"/>
    <property type="match status" value="1"/>
</dbReference>
<dbReference type="RefSeq" id="WP_310362494.1">
    <property type="nucleotide sequence ID" value="NZ_JAVDYB010000001.1"/>
</dbReference>
<comment type="subcellular location">
    <subcellularLocation>
        <location evidence="1">Periplasm</location>
    </subcellularLocation>
</comment>
<dbReference type="Gene3D" id="3.40.190.10">
    <property type="entry name" value="Periplasmic binding protein-like II"/>
    <property type="match status" value="2"/>
</dbReference>
<evidence type="ECO:0000256" key="1">
    <source>
        <dbReference type="ARBA" id="ARBA00004418"/>
    </source>
</evidence>
<dbReference type="Proteomes" id="UP001183643">
    <property type="component" value="Unassembled WGS sequence"/>
</dbReference>
<dbReference type="PANTHER" id="PTHR30024">
    <property type="entry name" value="ALIPHATIC SULFONATES-BINDING PROTEIN-RELATED"/>
    <property type="match status" value="1"/>
</dbReference>
<name>A0AAE3YHF1_9ACTN</name>
<evidence type="ECO:0000256" key="3">
    <source>
        <dbReference type="ARBA" id="ARBA00022729"/>
    </source>
</evidence>
<feature type="domain" description="SsuA/THI5-like" evidence="5">
    <location>
        <begin position="47"/>
        <end position="263"/>
    </location>
</feature>
<dbReference type="AlphaFoldDB" id="A0AAE3YHF1"/>
<gene>
    <name evidence="6" type="ORF">J2S41_000502</name>
</gene>
<dbReference type="InterPro" id="IPR015168">
    <property type="entry name" value="SsuA/THI5"/>
</dbReference>
<dbReference type="PANTHER" id="PTHR30024:SF47">
    <property type="entry name" value="TAURINE-BINDING PERIPLASMIC PROTEIN"/>
    <property type="match status" value="1"/>
</dbReference>
<accession>A0AAE3YHF1</accession>
<proteinExistence type="inferred from homology"/>
<dbReference type="SUPFAM" id="SSF53850">
    <property type="entry name" value="Periplasmic binding protein-like II"/>
    <property type="match status" value="1"/>
</dbReference>
<comment type="similarity">
    <text evidence="2">Belongs to the bacterial solute-binding protein SsuA/TauA family.</text>
</comment>
<keyword evidence="3 4" id="KW-0732">Signal</keyword>
<keyword evidence="7" id="KW-1185">Reference proteome</keyword>
<comment type="caution">
    <text evidence="6">The sequence shown here is derived from an EMBL/GenBank/DDBJ whole genome shotgun (WGS) entry which is preliminary data.</text>
</comment>
<feature type="signal peptide" evidence="4">
    <location>
        <begin position="1"/>
        <end position="18"/>
    </location>
</feature>
<evidence type="ECO:0000256" key="4">
    <source>
        <dbReference type="SAM" id="SignalP"/>
    </source>
</evidence>